<dbReference type="GO" id="GO:0046873">
    <property type="term" value="F:metal ion transmembrane transporter activity"/>
    <property type="evidence" value="ECO:0007669"/>
    <property type="project" value="InterPro"/>
</dbReference>
<comment type="caution">
    <text evidence="6">The sequence shown here is derived from an EMBL/GenBank/DDBJ whole genome shotgun (WGS) entry which is preliminary data.</text>
</comment>
<feature type="transmembrane region" description="Helical" evidence="5">
    <location>
        <begin position="460"/>
        <end position="485"/>
    </location>
</feature>
<evidence type="ECO:0000313" key="7">
    <source>
        <dbReference type="Proteomes" id="UP000190744"/>
    </source>
</evidence>
<protein>
    <recommendedName>
        <fullName evidence="8">CorA family metal ion transporter</fullName>
    </recommendedName>
</protein>
<reference evidence="7" key="1">
    <citation type="submission" date="2015-09" db="EMBL/GenBank/DDBJ databases">
        <authorList>
            <person name="Fill T.P."/>
            <person name="Baretta J.F."/>
            <person name="de Almeida L.G."/>
            <person name="Rocha M."/>
            <person name="de Souza D.H."/>
            <person name="Malavazi I."/>
            <person name="Cerdeira L.T."/>
            <person name="Hong H."/>
            <person name="Samborskyy M."/>
            <person name="de Vasconcelos A.T."/>
            <person name="Leadlay P."/>
            <person name="Rodrigues-Filho E."/>
        </authorList>
    </citation>
    <scope>NUCLEOTIDE SEQUENCE [LARGE SCALE GENOMIC DNA]</scope>
    <source>
        <strain evidence="7">LaBioMMi 136</strain>
    </source>
</reference>
<comment type="subcellular location">
    <subcellularLocation>
        <location evidence="1">Membrane</location>
        <topology evidence="1">Multi-pass membrane protein</topology>
    </subcellularLocation>
</comment>
<feature type="transmembrane region" description="Helical" evidence="5">
    <location>
        <begin position="497"/>
        <end position="517"/>
    </location>
</feature>
<evidence type="ECO:0000256" key="3">
    <source>
        <dbReference type="ARBA" id="ARBA00022989"/>
    </source>
</evidence>
<keyword evidence="4 5" id="KW-0472">Membrane</keyword>
<evidence type="ECO:0000313" key="6">
    <source>
        <dbReference type="EMBL" id="OOQ84284.1"/>
    </source>
</evidence>
<keyword evidence="3 5" id="KW-1133">Transmembrane helix</keyword>
<dbReference type="Proteomes" id="UP000190744">
    <property type="component" value="Unassembled WGS sequence"/>
</dbReference>
<dbReference type="GO" id="GO:0016020">
    <property type="term" value="C:membrane"/>
    <property type="evidence" value="ECO:0007669"/>
    <property type="project" value="UniProtKB-SubCell"/>
</dbReference>
<dbReference type="InterPro" id="IPR002523">
    <property type="entry name" value="MgTranspt_CorA/ZnTranspt_ZntB"/>
</dbReference>
<keyword evidence="2 5" id="KW-0812">Transmembrane</keyword>
<gene>
    <name evidence="6" type="ORF">PEBR_34020</name>
</gene>
<accession>A0A1S9RFG9</accession>
<proteinExistence type="predicted"/>
<evidence type="ECO:0000256" key="1">
    <source>
        <dbReference type="ARBA" id="ARBA00004141"/>
    </source>
</evidence>
<dbReference type="Gene3D" id="1.20.58.340">
    <property type="entry name" value="Magnesium transport protein CorA, transmembrane region"/>
    <property type="match status" value="1"/>
</dbReference>
<dbReference type="Pfam" id="PF01544">
    <property type="entry name" value="CorA"/>
    <property type="match status" value="1"/>
</dbReference>
<name>A0A1S9RFG9_PENBI</name>
<organism evidence="6 7">
    <name type="scientific">Penicillium brasilianum</name>
    <dbReference type="NCBI Taxonomy" id="104259"/>
    <lineage>
        <taxon>Eukaryota</taxon>
        <taxon>Fungi</taxon>
        <taxon>Dikarya</taxon>
        <taxon>Ascomycota</taxon>
        <taxon>Pezizomycotina</taxon>
        <taxon>Eurotiomycetes</taxon>
        <taxon>Eurotiomycetidae</taxon>
        <taxon>Eurotiales</taxon>
        <taxon>Aspergillaceae</taxon>
        <taxon>Penicillium</taxon>
    </lineage>
</organism>
<evidence type="ECO:0000256" key="2">
    <source>
        <dbReference type="ARBA" id="ARBA00022692"/>
    </source>
</evidence>
<evidence type="ECO:0000256" key="4">
    <source>
        <dbReference type="ARBA" id="ARBA00023136"/>
    </source>
</evidence>
<dbReference type="InterPro" id="IPR045863">
    <property type="entry name" value="CorA_TM1_TM2"/>
</dbReference>
<sequence>MAEQKATPYSYAQAVLRHSRTTPDRTLFPGHNYQALAKFLNQPYLPQTTGAPYPQLRPNQPLVVLHRFFQDQEHQVLLYNPTTTGLEQLDLETQAGSNSGKIVFLNGFVPPEWLNLIGARYRVDPEFYRQHLSFMQQEGQPDLPGLPYTSKNIVRLPLISIGTWGTDRISQKGCLAGQRSAASQKIKSYLRSFDATTLPGQGIARNLIVNDAVHFTVEQEASICVEKKDGGWSAICWLDGGLDLESPIFHSWLGYQSFPHHSPWILPTYMYQPKMALINPTQVDKSPPLSDSYRATEQAWRGFASLPRLYGQQLDINCSHQDAFYALTQLFAISAFSVNQGLNLVEQCIDSQLKSSIEDMQISLENLHEAKSIVQNYISGLQRILEFIQTRGSAAKWPRATAPKPRALADAAAEELIHNYKHLLNSAISLAQRISSESQWLMHKAMLNESQRAFSQGSRVARLTFLAFLFIPLSFTSSLFGMNIVELVGEAGPKISVWHWAVLTAFVFAGSLLLWWWEAVLRFIKYISSKVNGRTAVIDKGS</sequence>
<evidence type="ECO:0008006" key="8">
    <source>
        <dbReference type="Google" id="ProtNLM"/>
    </source>
</evidence>
<dbReference type="SUPFAM" id="SSF144083">
    <property type="entry name" value="Magnesium transport protein CorA, transmembrane region"/>
    <property type="match status" value="1"/>
</dbReference>
<evidence type="ECO:0000256" key="5">
    <source>
        <dbReference type="SAM" id="Phobius"/>
    </source>
</evidence>
<dbReference type="AlphaFoldDB" id="A0A1S9RFG9"/>
<dbReference type="EMBL" id="LJBN01000183">
    <property type="protein sequence ID" value="OOQ84284.1"/>
    <property type="molecule type" value="Genomic_DNA"/>
</dbReference>